<reference evidence="2" key="1">
    <citation type="journal article" date="2023" name="Mol. Biol. Evol.">
        <title>Third-Generation Sequencing Reveals the Adaptive Role of the Epigenome in Three Deep-Sea Polychaetes.</title>
        <authorList>
            <person name="Perez M."/>
            <person name="Aroh O."/>
            <person name="Sun Y."/>
            <person name="Lan Y."/>
            <person name="Juniper S.K."/>
            <person name="Young C.R."/>
            <person name="Angers B."/>
            <person name="Qian P.Y."/>
        </authorList>
    </citation>
    <scope>NUCLEOTIDE SEQUENCE</scope>
    <source>
        <strain evidence="2">P08H-3</strain>
    </source>
</reference>
<gene>
    <name evidence="2" type="ORF">LSH36_280g03017</name>
</gene>
<evidence type="ECO:0000256" key="1">
    <source>
        <dbReference type="SAM" id="MobiDB-lite"/>
    </source>
</evidence>
<dbReference type="EMBL" id="JAODUP010000280">
    <property type="protein sequence ID" value="KAK2153980.1"/>
    <property type="molecule type" value="Genomic_DNA"/>
</dbReference>
<protein>
    <submittedName>
        <fullName evidence="2">Uncharacterized protein</fullName>
    </submittedName>
</protein>
<proteinExistence type="predicted"/>
<organism evidence="2 3">
    <name type="scientific">Paralvinella palmiformis</name>
    <dbReference type="NCBI Taxonomy" id="53620"/>
    <lineage>
        <taxon>Eukaryota</taxon>
        <taxon>Metazoa</taxon>
        <taxon>Spiralia</taxon>
        <taxon>Lophotrochozoa</taxon>
        <taxon>Annelida</taxon>
        <taxon>Polychaeta</taxon>
        <taxon>Sedentaria</taxon>
        <taxon>Canalipalpata</taxon>
        <taxon>Terebellida</taxon>
        <taxon>Terebelliformia</taxon>
        <taxon>Alvinellidae</taxon>
        <taxon>Paralvinella</taxon>
    </lineage>
</organism>
<comment type="caution">
    <text evidence="2">The sequence shown here is derived from an EMBL/GenBank/DDBJ whole genome shotgun (WGS) entry which is preliminary data.</text>
</comment>
<feature type="region of interest" description="Disordered" evidence="1">
    <location>
        <begin position="118"/>
        <end position="160"/>
    </location>
</feature>
<feature type="compositionally biased region" description="Low complexity" evidence="1">
    <location>
        <begin position="144"/>
        <end position="157"/>
    </location>
</feature>
<keyword evidence="3" id="KW-1185">Reference proteome</keyword>
<evidence type="ECO:0000313" key="2">
    <source>
        <dbReference type="EMBL" id="KAK2153980.1"/>
    </source>
</evidence>
<dbReference type="Proteomes" id="UP001208570">
    <property type="component" value="Unassembled WGS sequence"/>
</dbReference>
<sequence>MRSPGPPGKGWRTGHIRKTMYGVILNNCSSPPNGSCSGRSSTSGSNSIISGCYRGSCKVDAAAVTVTSHRLAVVNAGCGVIRQRSPSRSLANMEDVFRKRSCSLPELPPSILKTKSRTLKSRTTSQRDHVTVSKRASFRDNPRTVTSKSTSGAAGSTNPDIGASTNLIHCVESNIAPNEDAQGRTYRRLHIKLAIDGSCARDKTAVKALSGGKAVIVHLYLRDPDNDDREEHLESKLPLPLQVDPYSVKARVHKDGFLTISANIPNIPLKSTEQEDI</sequence>
<name>A0AAD9JK65_9ANNE</name>
<accession>A0AAD9JK65</accession>
<dbReference type="AlphaFoldDB" id="A0AAD9JK65"/>
<feature type="compositionally biased region" description="Basic and acidic residues" evidence="1">
    <location>
        <begin position="125"/>
        <end position="142"/>
    </location>
</feature>
<evidence type="ECO:0000313" key="3">
    <source>
        <dbReference type="Proteomes" id="UP001208570"/>
    </source>
</evidence>